<sequence length="154" mass="16973">MYRCGNCALLLLPLPSSCQRSLGVVCPRVCGTAWLMISGPVVAVSLLELLLVSVSYPEDIVCAFEEDRVQSHTRFRTPEALNRMRREPFKMSSYASQCRSSASEIDLSGQFVPQVAKTLMRSSSASLGGGLKLEAGKCFLSPFYDRSSAWNHMQ</sequence>
<evidence type="ECO:0008006" key="4">
    <source>
        <dbReference type="Google" id="ProtNLM"/>
    </source>
</evidence>
<proteinExistence type="predicted"/>
<feature type="signal peptide" evidence="1">
    <location>
        <begin position="1"/>
        <end position="18"/>
    </location>
</feature>
<feature type="chain" id="PRO_5043854435" description="Secreted protein" evidence="1">
    <location>
        <begin position="19"/>
        <end position="154"/>
    </location>
</feature>
<comment type="caution">
    <text evidence="2">The sequence shown here is derived from an EMBL/GenBank/DDBJ whole genome shotgun (WGS) entry which is preliminary data.</text>
</comment>
<dbReference type="Proteomes" id="UP000693946">
    <property type="component" value="Linkage Group LG14"/>
</dbReference>
<dbReference type="AlphaFoldDB" id="A0AAV6SEA9"/>
<organism evidence="2 3">
    <name type="scientific">Solea senegalensis</name>
    <name type="common">Senegalese sole</name>
    <dbReference type="NCBI Taxonomy" id="28829"/>
    <lineage>
        <taxon>Eukaryota</taxon>
        <taxon>Metazoa</taxon>
        <taxon>Chordata</taxon>
        <taxon>Craniata</taxon>
        <taxon>Vertebrata</taxon>
        <taxon>Euteleostomi</taxon>
        <taxon>Actinopterygii</taxon>
        <taxon>Neopterygii</taxon>
        <taxon>Teleostei</taxon>
        <taxon>Neoteleostei</taxon>
        <taxon>Acanthomorphata</taxon>
        <taxon>Carangaria</taxon>
        <taxon>Pleuronectiformes</taxon>
        <taxon>Pleuronectoidei</taxon>
        <taxon>Soleidae</taxon>
        <taxon>Solea</taxon>
    </lineage>
</organism>
<evidence type="ECO:0000313" key="2">
    <source>
        <dbReference type="EMBL" id="KAG7514982.1"/>
    </source>
</evidence>
<name>A0AAV6SEA9_SOLSE</name>
<keyword evidence="1" id="KW-0732">Signal</keyword>
<gene>
    <name evidence="2" type="ORF">JOB18_047111</name>
</gene>
<dbReference type="EMBL" id="JAGKHQ010000006">
    <property type="protein sequence ID" value="KAG7514982.1"/>
    <property type="molecule type" value="Genomic_DNA"/>
</dbReference>
<keyword evidence="3" id="KW-1185">Reference proteome</keyword>
<evidence type="ECO:0000256" key="1">
    <source>
        <dbReference type="SAM" id="SignalP"/>
    </source>
</evidence>
<protein>
    <recommendedName>
        <fullName evidence="4">Secreted protein</fullName>
    </recommendedName>
</protein>
<accession>A0AAV6SEA9</accession>
<reference evidence="2 3" key="1">
    <citation type="journal article" date="2021" name="Sci. Rep.">
        <title>Chromosome anchoring in Senegalese sole (Solea senegalensis) reveals sex-associated markers and genome rearrangements in flatfish.</title>
        <authorList>
            <person name="Guerrero-Cozar I."/>
            <person name="Gomez-Garrido J."/>
            <person name="Berbel C."/>
            <person name="Martinez-Blanch J.F."/>
            <person name="Alioto T."/>
            <person name="Claros M.G."/>
            <person name="Gagnaire P.A."/>
            <person name="Manchado M."/>
        </authorList>
    </citation>
    <scope>NUCLEOTIDE SEQUENCE [LARGE SCALE GENOMIC DNA]</scope>
    <source>
        <strain evidence="2">Sse05_10M</strain>
    </source>
</reference>
<evidence type="ECO:0000313" key="3">
    <source>
        <dbReference type="Proteomes" id="UP000693946"/>
    </source>
</evidence>